<dbReference type="ExpressionAtlas" id="A5AM28">
    <property type="expression patterns" value="baseline"/>
</dbReference>
<accession>A5AM28</accession>
<sequence>MAASLTVESDMEYNWNANIEIFGRRGPAPGVRLGGVLGDSLTRVARKQADALLFAEARKQSLDSLKREDDIFAIEEKRYDATGDNDRIVVNDGNILQWAQVLEPVRELPTNGEIKIRKCIYEVLEKDPSEWVKKRLGALLAGEGVPLKSHSVILAEYRLKYMGSVIQLQSCVGIAARGSRFRKISGEKRRPAPYAERSSVHEGGSQKCLGTEVVRDGHSIWLYYHRVYVPEGQPLKSDIKEPLRVYVSFQHIQKMLPNETVVLAETEDSWFNYLSIDGNSMYDDITGNDLLSDYKCGEPSMLFSVADTLNRAITMPGLGKQLRHGKRYRYVSSHDVVHWARSFMPDLKRACKDHYSKRCWSTGFSLSFRIVALSPSFKNLSLDHFVKTYKRANRRAMFLDHDGTVVLQSSIVKTPGLEDLGTAAEHGYFIKWNQNFNRESSPLLMDFD</sequence>
<proteinExistence type="predicted"/>
<dbReference type="GO" id="GO:0003824">
    <property type="term" value="F:catalytic activity"/>
    <property type="evidence" value="ECO:0007669"/>
    <property type="project" value="InterPro"/>
</dbReference>
<dbReference type="PANTHER" id="PTHR10788:SF55">
    <property type="entry name" value="ALPHA,ALPHA-TREHALOSE-PHOSPHATE SYNTHASE [UDP-FORMING] 10-RELATED"/>
    <property type="match status" value="1"/>
</dbReference>
<gene>
    <name evidence="1" type="ORF">VITISV_012551</name>
</gene>
<evidence type="ECO:0000313" key="1">
    <source>
        <dbReference type="EMBL" id="CAN75827.1"/>
    </source>
</evidence>
<organism evidence="1">
    <name type="scientific">Vitis vinifera</name>
    <name type="common">Grape</name>
    <dbReference type="NCBI Taxonomy" id="29760"/>
    <lineage>
        <taxon>Eukaryota</taxon>
        <taxon>Viridiplantae</taxon>
        <taxon>Streptophyta</taxon>
        <taxon>Embryophyta</taxon>
        <taxon>Tracheophyta</taxon>
        <taxon>Spermatophyta</taxon>
        <taxon>Magnoliopsida</taxon>
        <taxon>eudicotyledons</taxon>
        <taxon>Gunneridae</taxon>
        <taxon>Pentapetalae</taxon>
        <taxon>rosids</taxon>
        <taxon>Vitales</taxon>
        <taxon>Vitaceae</taxon>
        <taxon>Viteae</taxon>
        <taxon>Vitis</taxon>
    </lineage>
</organism>
<dbReference type="InterPro" id="IPR001830">
    <property type="entry name" value="Glyco_trans_20"/>
</dbReference>
<dbReference type="GO" id="GO:0005992">
    <property type="term" value="P:trehalose biosynthetic process"/>
    <property type="evidence" value="ECO:0007669"/>
    <property type="project" value="InterPro"/>
</dbReference>
<dbReference type="AlphaFoldDB" id="A5AM28"/>
<dbReference type="EMBL" id="AM429864">
    <property type="protein sequence ID" value="CAN75827.1"/>
    <property type="molecule type" value="Genomic_DNA"/>
</dbReference>
<name>A5AM28_VITVI</name>
<dbReference type="OrthoDB" id="1712866at2759"/>
<reference evidence="1" key="1">
    <citation type="journal article" date="2007" name="PLoS ONE">
        <title>The first genome sequence of an elite grapevine cultivar (Pinot noir Vitis vinifera L.): coping with a highly heterozygous genome.</title>
        <authorList>
            <person name="Velasco R."/>
            <person name="Zharkikh A."/>
            <person name="Troggio M."/>
            <person name="Cartwright D.A."/>
            <person name="Cestaro A."/>
            <person name="Pruss D."/>
            <person name="Pindo M."/>
            <person name="FitzGerald L.M."/>
            <person name="Vezzulli S."/>
            <person name="Reid J."/>
            <person name="Malacarne G."/>
            <person name="Iliev D."/>
            <person name="Coppola G."/>
            <person name="Wardell B."/>
            <person name="Micheletti D."/>
            <person name="Macalma T."/>
            <person name="Facci M."/>
            <person name="Mitchell J.T."/>
            <person name="Perazzolli M."/>
            <person name="Eldredge G."/>
            <person name="Gatto P."/>
            <person name="Oyzerski R."/>
            <person name="Moretto M."/>
            <person name="Gutin N."/>
            <person name="Stefanini M."/>
            <person name="Chen Y."/>
            <person name="Segala C."/>
            <person name="Davenport C."/>
            <person name="Dematte L."/>
            <person name="Mraz A."/>
            <person name="Battilana J."/>
            <person name="Stormo K."/>
            <person name="Costa F."/>
            <person name="Tao Q."/>
            <person name="Si-Ammour A."/>
            <person name="Harkins T."/>
            <person name="Lackey A."/>
            <person name="Perbost C."/>
            <person name="Taillon B."/>
            <person name="Stella A."/>
            <person name="Solovyev V."/>
            <person name="Fawcett J.A."/>
            <person name="Sterck L."/>
            <person name="Vandepoele K."/>
            <person name="Grando S.M."/>
            <person name="Toppo S."/>
            <person name="Moser C."/>
            <person name="Lanchbury J."/>
            <person name="Bogden R."/>
            <person name="Skolnick M."/>
            <person name="Sgaramella V."/>
            <person name="Bhatnagar S.K."/>
            <person name="Fontana P."/>
            <person name="Gutin A."/>
            <person name="Van de Peer Y."/>
            <person name="Salamini F."/>
            <person name="Viola R."/>
        </authorList>
    </citation>
    <scope>NUCLEOTIDE SEQUENCE</scope>
</reference>
<protein>
    <submittedName>
        <fullName evidence="1">Uncharacterized protein</fullName>
    </submittedName>
</protein>
<dbReference type="PANTHER" id="PTHR10788">
    <property type="entry name" value="TREHALOSE-6-PHOSPHATE SYNTHASE"/>
    <property type="match status" value="1"/>
</dbReference>